<reference evidence="2" key="1">
    <citation type="submission" date="2023-03" db="EMBL/GenBank/DDBJ databases">
        <title>Edaphobacter sp.</title>
        <authorList>
            <person name="Huber K.J."/>
            <person name="Papendorf J."/>
            <person name="Pilke C."/>
            <person name="Bunk B."/>
            <person name="Sproeer C."/>
            <person name="Pester M."/>
        </authorList>
    </citation>
    <scope>NUCLEOTIDE SEQUENCE</scope>
    <source>
        <strain evidence="2">DSM 110680</strain>
    </source>
</reference>
<dbReference type="AlphaFoldDB" id="A0AAU7DP23"/>
<accession>A0AAU7DP23</accession>
<feature type="signal peptide" evidence="1">
    <location>
        <begin position="1"/>
        <end position="23"/>
    </location>
</feature>
<sequence>MKFAALILFTTTSCTLATSCVLAQDSPAPTNSQSRQLTETGKTSLDGQTASYLIRRLPASSFPDLPDAIADLLDQRGCMVPQTYQAHRPENVIHASFESPGSSDWAVLCSAHGNVDLLVFFARSPGKPVTLASVPELERLQRHDSSGVLGFDWGIDPASPQQVREAQAGMEHHPPLLDHDALEDTVLSGKSIYHFFTRNAWTVIDMPE</sequence>
<proteinExistence type="predicted"/>
<dbReference type="RefSeq" id="WP_348264381.1">
    <property type="nucleotide sequence ID" value="NZ_CP121196.1"/>
</dbReference>
<feature type="chain" id="PRO_5043346902" evidence="1">
    <location>
        <begin position="24"/>
        <end position="208"/>
    </location>
</feature>
<evidence type="ECO:0000313" key="2">
    <source>
        <dbReference type="EMBL" id="XBH19166.1"/>
    </source>
</evidence>
<dbReference type="PROSITE" id="PS51257">
    <property type="entry name" value="PROKAR_LIPOPROTEIN"/>
    <property type="match status" value="1"/>
</dbReference>
<evidence type="ECO:0000256" key="1">
    <source>
        <dbReference type="SAM" id="SignalP"/>
    </source>
</evidence>
<gene>
    <name evidence="2" type="ORF">P8935_07555</name>
</gene>
<name>A0AAU7DP23_9BACT</name>
<organism evidence="2">
    <name type="scientific">Telmatobacter sp. DSM 110680</name>
    <dbReference type="NCBI Taxonomy" id="3036704"/>
    <lineage>
        <taxon>Bacteria</taxon>
        <taxon>Pseudomonadati</taxon>
        <taxon>Acidobacteriota</taxon>
        <taxon>Terriglobia</taxon>
        <taxon>Terriglobales</taxon>
        <taxon>Acidobacteriaceae</taxon>
        <taxon>Telmatobacter</taxon>
    </lineage>
</organism>
<protein>
    <submittedName>
        <fullName evidence="2">Uncharacterized protein</fullName>
    </submittedName>
</protein>
<dbReference type="EMBL" id="CP121196">
    <property type="protein sequence ID" value="XBH19166.1"/>
    <property type="molecule type" value="Genomic_DNA"/>
</dbReference>
<keyword evidence="1" id="KW-0732">Signal</keyword>